<sequence>MSSLFKFDVDAAFCVSLRDRQDSRERFMREVGSRIGNPLVFHLRDKDINPIRGHYESHRALALMALEHGWQRILIFEDDAKPYDWRATSINWINRFIATRPFESLHLGYTMGRTWLTWFPFIARGRVSAPHAYILSQEGCRVLVAAPYDGRTLDSLFKRRIKQHCAYPMLFRRISTAASQDARVARHEDAQWQQNWGRHLRSPLKYFWKTLLRWGF</sequence>
<dbReference type="EMBL" id="JAYFUI010000039">
    <property type="protein sequence ID" value="MEA5670218.1"/>
    <property type="molecule type" value="Genomic_DNA"/>
</dbReference>
<evidence type="ECO:0000313" key="2">
    <source>
        <dbReference type="Proteomes" id="UP001302573"/>
    </source>
</evidence>
<evidence type="ECO:0000313" key="1">
    <source>
        <dbReference type="EMBL" id="MEA5670218.1"/>
    </source>
</evidence>
<keyword evidence="2" id="KW-1185">Reference proteome</keyword>
<proteinExistence type="predicted"/>
<gene>
    <name evidence="1" type="ORF">VA602_02570</name>
</gene>
<evidence type="ECO:0008006" key="3">
    <source>
        <dbReference type="Google" id="ProtNLM"/>
    </source>
</evidence>
<organism evidence="1 2">
    <name type="scientific">Pseudomonas machongensis</name>
    <dbReference type="NCBI Taxonomy" id="3110229"/>
    <lineage>
        <taxon>Bacteria</taxon>
        <taxon>Pseudomonadati</taxon>
        <taxon>Pseudomonadota</taxon>
        <taxon>Gammaproteobacteria</taxon>
        <taxon>Pseudomonadales</taxon>
        <taxon>Pseudomonadaceae</taxon>
        <taxon>Pseudomonas</taxon>
    </lineage>
</organism>
<protein>
    <recommendedName>
        <fullName evidence="3">Glycosyltransferase involved in LPS biosynthesis, GR25 family</fullName>
    </recommendedName>
</protein>
<reference evidence="1 2" key="1">
    <citation type="submission" date="2023-12" db="EMBL/GenBank/DDBJ databases">
        <title>Pseudomonas machongensis sp. nov., isolated from wilted pepper plants (Capsicum annuum).</title>
        <authorList>
            <person name="Qiu M."/>
            <person name="Li Y."/>
            <person name="Liu Q."/>
            <person name="Zhang X."/>
            <person name="Huang Y."/>
            <person name="Guo R."/>
            <person name="Hu M."/>
            <person name="Zhou J."/>
            <person name="Zhou X."/>
        </authorList>
    </citation>
    <scope>NUCLEOTIDE SEQUENCE [LARGE SCALE GENOMIC DNA]</scope>
    <source>
        <strain evidence="1 2">MH2</strain>
    </source>
</reference>
<comment type="caution">
    <text evidence="1">The sequence shown here is derived from an EMBL/GenBank/DDBJ whole genome shotgun (WGS) entry which is preliminary data.</text>
</comment>
<accession>A0ABU5VA33</accession>
<name>A0ABU5VA33_9PSED</name>
<dbReference type="Proteomes" id="UP001302573">
    <property type="component" value="Unassembled WGS sequence"/>
</dbReference>
<dbReference type="RefSeq" id="WP_226938331.1">
    <property type="nucleotide sequence ID" value="NZ_JAYFUI010000039.1"/>
</dbReference>